<dbReference type="EMBL" id="VSSQ01052442">
    <property type="protein sequence ID" value="MPN06528.1"/>
    <property type="molecule type" value="Genomic_DNA"/>
</dbReference>
<comment type="caution">
    <text evidence="1">The sequence shown here is derived from an EMBL/GenBank/DDBJ whole genome shotgun (WGS) entry which is preliminary data.</text>
</comment>
<dbReference type="AlphaFoldDB" id="A0A645EWV4"/>
<name>A0A645EWV4_9ZZZZ</name>
<sequence>MNDTINSSDLANAPKIPVTYRSTEGTIEILVPKAYLDKYKLTSRDKKDFLTHCKKCNEDLLAYPDLCGEDREAVMDCFYAMFWHVKISNKKYGKPSNGSCISK</sequence>
<proteinExistence type="predicted"/>
<organism evidence="1">
    <name type="scientific">bioreactor metagenome</name>
    <dbReference type="NCBI Taxonomy" id="1076179"/>
    <lineage>
        <taxon>unclassified sequences</taxon>
        <taxon>metagenomes</taxon>
        <taxon>ecological metagenomes</taxon>
    </lineage>
</organism>
<evidence type="ECO:0000313" key="1">
    <source>
        <dbReference type="EMBL" id="MPN06528.1"/>
    </source>
</evidence>
<protein>
    <submittedName>
        <fullName evidence="1">Uncharacterized protein</fullName>
    </submittedName>
</protein>
<accession>A0A645EWV4</accession>
<reference evidence="1" key="1">
    <citation type="submission" date="2019-08" db="EMBL/GenBank/DDBJ databases">
        <authorList>
            <person name="Kucharzyk K."/>
            <person name="Murdoch R.W."/>
            <person name="Higgins S."/>
            <person name="Loffler F."/>
        </authorList>
    </citation>
    <scope>NUCLEOTIDE SEQUENCE</scope>
</reference>
<gene>
    <name evidence="1" type="ORF">SDC9_153784</name>
</gene>